<feature type="domain" description="DUF4283" evidence="2">
    <location>
        <begin position="221"/>
        <end position="300"/>
    </location>
</feature>
<evidence type="ECO:0000313" key="3">
    <source>
        <dbReference type="EMBL" id="CAH9085055.1"/>
    </source>
</evidence>
<keyword evidence="4" id="KW-1185">Reference proteome</keyword>
<dbReference type="PANTHER" id="PTHR31286">
    <property type="entry name" value="GLYCINE-RICH CELL WALL STRUCTURAL PROTEIN 1.8-LIKE"/>
    <property type="match status" value="1"/>
</dbReference>
<feature type="region of interest" description="Disordered" evidence="1">
    <location>
        <begin position="432"/>
        <end position="479"/>
    </location>
</feature>
<gene>
    <name evidence="3" type="ORF">CEURO_LOCUS9218</name>
</gene>
<dbReference type="OrthoDB" id="962472at2759"/>
<organism evidence="3 4">
    <name type="scientific">Cuscuta europaea</name>
    <name type="common">European dodder</name>
    <dbReference type="NCBI Taxonomy" id="41803"/>
    <lineage>
        <taxon>Eukaryota</taxon>
        <taxon>Viridiplantae</taxon>
        <taxon>Streptophyta</taxon>
        <taxon>Embryophyta</taxon>
        <taxon>Tracheophyta</taxon>
        <taxon>Spermatophyta</taxon>
        <taxon>Magnoliopsida</taxon>
        <taxon>eudicotyledons</taxon>
        <taxon>Gunneridae</taxon>
        <taxon>Pentapetalae</taxon>
        <taxon>asterids</taxon>
        <taxon>lamiids</taxon>
        <taxon>Solanales</taxon>
        <taxon>Convolvulaceae</taxon>
        <taxon>Cuscuteae</taxon>
        <taxon>Cuscuta</taxon>
        <taxon>Cuscuta subgen. Cuscuta</taxon>
    </lineage>
</organism>
<evidence type="ECO:0000313" key="4">
    <source>
        <dbReference type="Proteomes" id="UP001152484"/>
    </source>
</evidence>
<evidence type="ECO:0000259" key="2">
    <source>
        <dbReference type="Pfam" id="PF14111"/>
    </source>
</evidence>
<feature type="compositionally biased region" description="Polar residues" evidence="1">
    <location>
        <begin position="11"/>
        <end position="21"/>
    </location>
</feature>
<dbReference type="Pfam" id="PF14111">
    <property type="entry name" value="DUF4283"/>
    <property type="match status" value="1"/>
</dbReference>
<dbReference type="AlphaFoldDB" id="A0A9P1E7U5"/>
<protein>
    <recommendedName>
        <fullName evidence="2">DUF4283 domain-containing protein</fullName>
    </recommendedName>
</protein>
<accession>A0A9P1E7U5</accession>
<comment type="caution">
    <text evidence="3">The sequence shown here is derived from an EMBL/GenBank/DDBJ whole genome shotgun (WGS) entry which is preliminary data.</text>
</comment>
<dbReference type="Proteomes" id="UP001152484">
    <property type="component" value="Unassembled WGS sequence"/>
</dbReference>
<evidence type="ECO:0000256" key="1">
    <source>
        <dbReference type="SAM" id="MobiDB-lite"/>
    </source>
</evidence>
<dbReference type="InterPro" id="IPR025558">
    <property type="entry name" value="DUF4283"/>
</dbReference>
<name>A0A9P1E7U5_CUSEU</name>
<dbReference type="PANTHER" id="PTHR31286:SF168">
    <property type="entry name" value="DUF4283 DOMAIN-CONTAINING PROTEIN"/>
    <property type="match status" value="1"/>
</dbReference>
<dbReference type="InterPro" id="IPR040256">
    <property type="entry name" value="At4g02000-like"/>
</dbReference>
<sequence>MARKKQGGAAVSSTKTRSSQRFALFQGTDEEFPELISAVNRPGIEPATIDVPVLQAEEIGIPTELPGILAVQDVGNTLKVDKTLAVETAGNLPAGSVMLKTSASSTTAARKPGHQTAANLAGPMNATGTAKAVTPAVGKAQSESEKAAKGGVIAAGNPAAAVNEGQIIAGAKSTAKAATSSPWNALFKDNRDPRCGIKLRYIPPKGETLDFGDRVLPSMVEMWGFCLVGHFAGNFPGLKAVHDLKAKWGVKCLVRSHKKGWLIFKFQSEEDRSKVLQGGPYTVFGKLIMLKVLSENFSFEDEEFLKVPIWVKFHDLTLQLWNDDAMSEVASMVGIPITTDKITQERINNDYARVLIEVDVSKPPPLSFPIRLPSQKVFKQSVVYETFPSYCFHCKEFGHHPFICKKLSKCGVGVNKEKEKLDVVGVVSDVAKSARPESTRRQSPTGLLPCPTGSQPAQGGDPTGPSPHPTGLKQQAAPRVPADNAGIFSEDGKDSLGGVERIVLDKKYVKLDDVVIKCEVINGKTLKLCVKPFKSVHTNVIRVDNLLRLTDDLDKKGLTFTVECLEGLPGVTKRKGEVHFDSKFTKPFRFFLGF</sequence>
<reference evidence="3" key="1">
    <citation type="submission" date="2022-07" db="EMBL/GenBank/DDBJ databases">
        <authorList>
            <person name="Macas J."/>
            <person name="Novak P."/>
            <person name="Neumann P."/>
        </authorList>
    </citation>
    <scope>NUCLEOTIDE SEQUENCE</scope>
</reference>
<feature type="region of interest" description="Disordered" evidence="1">
    <location>
        <begin position="1"/>
        <end position="22"/>
    </location>
</feature>
<proteinExistence type="predicted"/>
<dbReference type="EMBL" id="CAMAPE010000018">
    <property type="protein sequence ID" value="CAH9085055.1"/>
    <property type="molecule type" value="Genomic_DNA"/>
</dbReference>